<protein>
    <recommendedName>
        <fullName evidence="1">Aspartyl/glutamyl-tRNA(Asn/Gln) amidotransferase subunit C</fullName>
        <shortName evidence="1">Asp/Glu-ADT subunit C</shortName>
        <ecNumber evidence="1">6.3.5.-</ecNumber>
    </recommendedName>
</protein>
<dbReference type="HAMAP" id="MF_00122">
    <property type="entry name" value="GatC"/>
    <property type="match status" value="1"/>
</dbReference>
<keyword evidence="1" id="KW-0648">Protein biosynthesis</keyword>
<name>A0ABM7RE74_9BACT</name>
<dbReference type="PANTHER" id="PTHR15004:SF0">
    <property type="entry name" value="GLUTAMYL-TRNA(GLN) AMIDOTRANSFERASE SUBUNIT C, MITOCHONDRIAL"/>
    <property type="match status" value="1"/>
</dbReference>
<accession>A0ABM7RE74</accession>
<gene>
    <name evidence="1 2" type="primary">gatC</name>
    <name evidence="2" type="ORF">HAHE_38930</name>
</gene>
<comment type="function">
    <text evidence="1">Allows the formation of correctly charged Asn-tRNA(Asn) or Gln-tRNA(Gln) through the transamidation of misacylated Asp-tRNA(Asn) or Glu-tRNA(Gln) in organisms which lack either or both of asparaginyl-tRNA or glutaminyl-tRNA synthetases. The reaction takes place in the presence of glutamine and ATP through an activated phospho-Asp-tRNA(Asn) or phospho-Glu-tRNA(Gln).</text>
</comment>
<evidence type="ECO:0000313" key="2">
    <source>
        <dbReference type="EMBL" id="BCX49985.1"/>
    </source>
</evidence>
<dbReference type="Proteomes" id="UP001374893">
    <property type="component" value="Chromosome"/>
</dbReference>
<keyword evidence="1" id="KW-0067">ATP-binding</keyword>
<keyword evidence="1" id="KW-0436">Ligase</keyword>
<comment type="catalytic activity">
    <reaction evidence="1">
        <text>L-glutamyl-tRNA(Gln) + L-glutamine + ATP + H2O = L-glutaminyl-tRNA(Gln) + L-glutamate + ADP + phosphate + H(+)</text>
        <dbReference type="Rhea" id="RHEA:17521"/>
        <dbReference type="Rhea" id="RHEA-COMP:9681"/>
        <dbReference type="Rhea" id="RHEA-COMP:9684"/>
        <dbReference type="ChEBI" id="CHEBI:15377"/>
        <dbReference type="ChEBI" id="CHEBI:15378"/>
        <dbReference type="ChEBI" id="CHEBI:29985"/>
        <dbReference type="ChEBI" id="CHEBI:30616"/>
        <dbReference type="ChEBI" id="CHEBI:43474"/>
        <dbReference type="ChEBI" id="CHEBI:58359"/>
        <dbReference type="ChEBI" id="CHEBI:78520"/>
        <dbReference type="ChEBI" id="CHEBI:78521"/>
        <dbReference type="ChEBI" id="CHEBI:456216"/>
    </reaction>
</comment>
<dbReference type="SUPFAM" id="SSF141000">
    <property type="entry name" value="Glu-tRNAGln amidotransferase C subunit"/>
    <property type="match status" value="1"/>
</dbReference>
<comment type="subunit">
    <text evidence="1">Heterotrimer of A, B and C subunits.</text>
</comment>
<sequence length="108" mass="11651">MTGPVPFTPGPMATNHIDVRYVAGLARLELSDAECATFQPQLDAILEYAESLSKLDVEGIEPTAHPVPVYDVMREDVPDTSLPVEAVLANAPEQAQQQIRVPKVIADA</sequence>
<proteinExistence type="inferred from homology"/>
<dbReference type="InterPro" id="IPR003837">
    <property type="entry name" value="GatC"/>
</dbReference>
<dbReference type="EC" id="6.3.5.-" evidence="1"/>
<keyword evidence="3" id="KW-1185">Reference proteome</keyword>
<organism evidence="2 3">
    <name type="scientific">Haloferula helveola</name>
    <dbReference type="NCBI Taxonomy" id="490095"/>
    <lineage>
        <taxon>Bacteria</taxon>
        <taxon>Pseudomonadati</taxon>
        <taxon>Verrucomicrobiota</taxon>
        <taxon>Verrucomicrobiia</taxon>
        <taxon>Verrucomicrobiales</taxon>
        <taxon>Verrucomicrobiaceae</taxon>
        <taxon>Haloferula</taxon>
    </lineage>
</organism>
<keyword evidence="1" id="KW-0547">Nucleotide-binding</keyword>
<comment type="similarity">
    <text evidence="1">Belongs to the GatC family.</text>
</comment>
<dbReference type="Pfam" id="PF02686">
    <property type="entry name" value="GatC"/>
    <property type="match status" value="1"/>
</dbReference>
<reference evidence="2 3" key="1">
    <citation type="submission" date="2021-06" db="EMBL/GenBank/DDBJ databases">
        <title>Complete genome of Haloferula helveola possessing various polysaccharide degrading enzymes.</title>
        <authorList>
            <person name="Takami H."/>
            <person name="Huang C."/>
            <person name="Hamasaki K."/>
        </authorList>
    </citation>
    <scope>NUCLEOTIDE SEQUENCE [LARGE SCALE GENOMIC DNA]</scope>
    <source>
        <strain evidence="2 3">CN-1</strain>
    </source>
</reference>
<evidence type="ECO:0000256" key="1">
    <source>
        <dbReference type="HAMAP-Rule" id="MF_00122"/>
    </source>
</evidence>
<comment type="catalytic activity">
    <reaction evidence="1">
        <text>L-aspartyl-tRNA(Asn) + L-glutamine + ATP + H2O = L-asparaginyl-tRNA(Asn) + L-glutamate + ADP + phosphate + 2 H(+)</text>
        <dbReference type="Rhea" id="RHEA:14513"/>
        <dbReference type="Rhea" id="RHEA-COMP:9674"/>
        <dbReference type="Rhea" id="RHEA-COMP:9677"/>
        <dbReference type="ChEBI" id="CHEBI:15377"/>
        <dbReference type="ChEBI" id="CHEBI:15378"/>
        <dbReference type="ChEBI" id="CHEBI:29985"/>
        <dbReference type="ChEBI" id="CHEBI:30616"/>
        <dbReference type="ChEBI" id="CHEBI:43474"/>
        <dbReference type="ChEBI" id="CHEBI:58359"/>
        <dbReference type="ChEBI" id="CHEBI:78515"/>
        <dbReference type="ChEBI" id="CHEBI:78516"/>
        <dbReference type="ChEBI" id="CHEBI:456216"/>
    </reaction>
</comment>
<dbReference type="PANTHER" id="PTHR15004">
    <property type="entry name" value="GLUTAMYL-TRNA(GLN) AMIDOTRANSFERASE SUBUNIT C, MITOCHONDRIAL"/>
    <property type="match status" value="1"/>
</dbReference>
<dbReference type="InterPro" id="IPR036113">
    <property type="entry name" value="Asp/Glu-ADT_sf_sub_c"/>
</dbReference>
<evidence type="ECO:0000313" key="3">
    <source>
        <dbReference type="Proteomes" id="UP001374893"/>
    </source>
</evidence>
<dbReference type="Gene3D" id="1.10.20.60">
    <property type="entry name" value="Glu-tRNAGln amidotransferase C subunit, N-terminal domain"/>
    <property type="match status" value="1"/>
</dbReference>
<dbReference type="NCBIfam" id="TIGR00135">
    <property type="entry name" value="gatC"/>
    <property type="match status" value="1"/>
</dbReference>
<dbReference type="EMBL" id="AP024702">
    <property type="protein sequence ID" value="BCX49985.1"/>
    <property type="molecule type" value="Genomic_DNA"/>
</dbReference>